<accession>A0ABN8YCU1</accession>
<feature type="compositionally biased region" description="Basic residues" evidence="1">
    <location>
        <begin position="167"/>
        <end position="177"/>
    </location>
</feature>
<evidence type="ECO:0000313" key="3">
    <source>
        <dbReference type="Proteomes" id="UP001176941"/>
    </source>
</evidence>
<reference evidence="2" key="1">
    <citation type="submission" date="2023-04" db="EMBL/GenBank/DDBJ databases">
        <authorList>
            <consortium name="ELIXIR-Norway"/>
        </authorList>
    </citation>
    <scope>NUCLEOTIDE SEQUENCE [LARGE SCALE GENOMIC DNA]</scope>
</reference>
<sequence>MSSTVPFGLKPAPLARCTRSSPLGRRVQVGSQSPTGRLNSGQRGAGRTRTQSPTPLPQQGCPYWLQARYPLASGCSPGQRGSSSVSPGSPLQRPDAASSVAPRAKAPPGTVRPLRSRSGSSPRGTENNGRERPAPPPRSLATENGPRKLCFPIGEYGPSQAAGARLDRRHCGRCSPH</sequence>
<organism evidence="2 3">
    <name type="scientific">Rangifer tarandus platyrhynchus</name>
    <name type="common">Svalbard reindeer</name>
    <dbReference type="NCBI Taxonomy" id="3082113"/>
    <lineage>
        <taxon>Eukaryota</taxon>
        <taxon>Metazoa</taxon>
        <taxon>Chordata</taxon>
        <taxon>Craniata</taxon>
        <taxon>Vertebrata</taxon>
        <taxon>Euteleostomi</taxon>
        <taxon>Mammalia</taxon>
        <taxon>Eutheria</taxon>
        <taxon>Laurasiatheria</taxon>
        <taxon>Artiodactyla</taxon>
        <taxon>Ruminantia</taxon>
        <taxon>Pecora</taxon>
        <taxon>Cervidae</taxon>
        <taxon>Odocoileinae</taxon>
        <taxon>Rangifer</taxon>
    </lineage>
</organism>
<evidence type="ECO:0000256" key="1">
    <source>
        <dbReference type="SAM" id="MobiDB-lite"/>
    </source>
</evidence>
<feature type="compositionally biased region" description="Low complexity" evidence="1">
    <location>
        <begin position="112"/>
        <end position="124"/>
    </location>
</feature>
<evidence type="ECO:0000313" key="2">
    <source>
        <dbReference type="EMBL" id="CAI9157681.1"/>
    </source>
</evidence>
<feature type="compositionally biased region" description="Polar residues" evidence="1">
    <location>
        <begin position="79"/>
        <end position="89"/>
    </location>
</feature>
<keyword evidence="3" id="KW-1185">Reference proteome</keyword>
<feature type="region of interest" description="Disordered" evidence="1">
    <location>
        <begin position="1"/>
        <end position="177"/>
    </location>
</feature>
<name>A0ABN8YCU1_RANTA</name>
<proteinExistence type="predicted"/>
<gene>
    <name evidence="2" type="ORF">MRATA1EN1_LOCUS6643</name>
</gene>
<protein>
    <submittedName>
        <fullName evidence="2">Uncharacterized protein</fullName>
    </submittedName>
</protein>
<dbReference type="Proteomes" id="UP001176941">
    <property type="component" value="Chromosome 16"/>
</dbReference>
<feature type="compositionally biased region" description="Polar residues" evidence="1">
    <location>
        <begin position="29"/>
        <end position="53"/>
    </location>
</feature>
<dbReference type="EMBL" id="OX459952">
    <property type="protein sequence ID" value="CAI9157681.1"/>
    <property type="molecule type" value="Genomic_DNA"/>
</dbReference>